<dbReference type="Gene3D" id="2.60.40.740">
    <property type="match status" value="2"/>
</dbReference>
<dbReference type="InterPro" id="IPR051172">
    <property type="entry name" value="Chlamydia_OmcB"/>
</dbReference>
<dbReference type="InterPro" id="IPR047589">
    <property type="entry name" value="DUF11_rpt"/>
</dbReference>
<sequence>MNLWGGIAGALTRARVTQQRRRTISSIVGVLAVMLASLTMVAVLPAGPAQAADRSFETRFSANDTGDIEMIGNTVMTCPGTLLCSSAQQAAASSRSNNNVNNNVFTMGYVDVDSDPTTFDSSSASLALPAGSTVLFAGLYWGGEVTAGAYGGDAPNQNARNTVKFKAPGDTGYSTLTASTLDDGDIIYQGFVDVTSRVAAAGNGSYTVANVQTATGQDRLGGWSLVIAYRDTTQPARNLTIFDGLKSINGSASGTIAISGFRTPPAGTVRTTVGFVTYEGDLGLVGDGASLNGVPLSDAQHPATNFFDSRSSRDGVLRTNANPSYANNLGFEQSMLTVGNSYLGNGDTSATIRLTTAGDVYAPGVVTFATELYAPKLEQTKTVTDLDGGVIEQGDRLRYTISGLNSGQDGAASFVLRDPVPADTTYVPGSIKVSPAGGTAAGVTDLAGDDLGEYDAAGNRVVARVGTGASSTVGGTVGVGGSYSVSFDVVVNGPSPAVPDGRTITNTATGSYASATLGTPLTVQSSVDAVVAAPDLRITKSHTGSIVRGSDVTYDLTVSNRGAAATQGVVTVTDALPAGLTYLDASGIGWACGQASGTVTCTRSDRLGAAATYPPIRVHVAVADPAPAQVANTAVVVGGGDGVPDDNSDVDAAPTVAVTGLGLAKSADPATVSVGDTTAWTLTVTNAGPSASTGSTIVDQLPDGLSFVSGSPGCVSGGTASQVVCEVGALTRGQQASVTIRTRADLGTAGATLTNSATVVAHEDDPDHTDDTATADLSVRPVDLAVTARIDGDPTTLTPGTPYTWLLDARNLGGSPAADSELRFTLPSGVTVDTGALDPRCHLDGSAGPGSTQVVCPLGTVAANATVPRVRVTATVGTPAPAVVEARATVSTTEPDVDVSNNTALTSTPTGGAGTASLSITKTADKASAAPGDQVTYTLTARNDGPGVAKDVVITDALPAGVTYVAASESTCHVTSGVLSCLVGDLAAGEESTVDVQTTVDAVAAATGSETHQLDVTKVETHLAVPAGGTATAQADCPSGYLATDGSVRLDDLDQGTGSIADTEVLTSTATADGTGWIGTVRNPATGQFQGKVEVVCLSARTVSGEDHQHPVVVSAAVTSHVAAAAGIASTDLACGPGQVAIAPGWQITDGVAHVTTSRRDGDLDGTGWTFGATIPDHVEGTVSIRCLSTTLGVAQGHTHALRLTQLRDTVTVPAGQTVQAQLTCADEAKGIVASWAVDPGLVFRGTDPQPKTRLFRFTNPTGATLQARIGLLCLETRTTAELGLTQVVNTATVTTSSPDATTDDDTASATVDIAPASSGTVVCTSSRARVDDAARRVVLTLRAATAKRATVTVRAAGTGGGVHRGDLLGHRAVRLGAGEHRVGIPLRAAVRKAVRTGRIDRVQVVVRTADGASASRTLRLG</sequence>
<feature type="compositionally biased region" description="Polar residues" evidence="1">
    <location>
        <begin position="893"/>
        <end position="902"/>
    </location>
</feature>
<gene>
    <name evidence="4" type="ORF">GCM10022215_01100</name>
</gene>
<evidence type="ECO:0000259" key="3">
    <source>
        <dbReference type="Pfam" id="PF01345"/>
    </source>
</evidence>
<dbReference type="Pfam" id="PF01345">
    <property type="entry name" value="DUF11"/>
    <property type="match status" value="4"/>
</dbReference>
<feature type="region of interest" description="Disordered" evidence="1">
    <location>
        <begin position="893"/>
        <end position="915"/>
    </location>
</feature>
<evidence type="ECO:0000256" key="1">
    <source>
        <dbReference type="SAM" id="MobiDB-lite"/>
    </source>
</evidence>
<comment type="caution">
    <text evidence="4">The sequence shown here is derived from an EMBL/GenBank/DDBJ whole genome shotgun (WGS) entry which is preliminary data.</text>
</comment>
<feature type="domain" description="DUF11" evidence="3">
    <location>
        <begin position="535"/>
        <end position="649"/>
    </location>
</feature>
<name>A0ABP7X9A9_9ACTN</name>
<dbReference type="EMBL" id="BAAAZH010000001">
    <property type="protein sequence ID" value="GAA4107832.1"/>
    <property type="molecule type" value="Genomic_DNA"/>
</dbReference>
<dbReference type="PANTHER" id="PTHR34819">
    <property type="entry name" value="LARGE CYSTEINE-RICH PERIPLASMIC PROTEIN OMCB"/>
    <property type="match status" value="1"/>
</dbReference>
<accession>A0ABP7X9A9</accession>
<feature type="domain" description="DUF11" evidence="3">
    <location>
        <begin position="783"/>
        <end position="905"/>
    </location>
</feature>
<feature type="transmembrane region" description="Helical" evidence="2">
    <location>
        <begin position="23"/>
        <end position="44"/>
    </location>
</feature>
<reference evidence="5" key="1">
    <citation type="journal article" date="2019" name="Int. J. Syst. Evol. Microbiol.">
        <title>The Global Catalogue of Microorganisms (GCM) 10K type strain sequencing project: providing services to taxonomists for standard genome sequencing and annotation.</title>
        <authorList>
            <consortium name="The Broad Institute Genomics Platform"/>
            <consortium name="The Broad Institute Genome Sequencing Center for Infectious Disease"/>
            <person name="Wu L."/>
            <person name="Ma J."/>
        </authorList>
    </citation>
    <scope>NUCLEOTIDE SEQUENCE [LARGE SCALE GENOMIC DNA]</scope>
    <source>
        <strain evidence="5">JCM 16703</strain>
    </source>
</reference>
<protein>
    <recommendedName>
        <fullName evidence="3">DUF11 domain-containing protein</fullName>
    </recommendedName>
</protein>
<dbReference type="RefSeq" id="WP_344731225.1">
    <property type="nucleotide sequence ID" value="NZ_BAAAZH010000001.1"/>
</dbReference>
<feature type="compositionally biased region" description="Low complexity" evidence="1">
    <location>
        <begin position="903"/>
        <end position="915"/>
    </location>
</feature>
<keyword evidence="2" id="KW-0472">Membrane</keyword>
<keyword evidence="2" id="KW-0812">Transmembrane</keyword>
<organism evidence="4 5">
    <name type="scientific">Nocardioides fonticola</name>
    <dbReference type="NCBI Taxonomy" id="450363"/>
    <lineage>
        <taxon>Bacteria</taxon>
        <taxon>Bacillati</taxon>
        <taxon>Actinomycetota</taxon>
        <taxon>Actinomycetes</taxon>
        <taxon>Propionibacteriales</taxon>
        <taxon>Nocardioidaceae</taxon>
        <taxon>Nocardioides</taxon>
    </lineage>
</organism>
<feature type="domain" description="DUF11" evidence="3">
    <location>
        <begin position="661"/>
        <end position="776"/>
    </location>
</feature>
<keyword evidence="5" id="KW-1185">Reference proteome</keyword>
<dbReference type="Proteomes" id="UP001501495">
    <property type="component" value="Unassembled WGS sequence"/>
</dbReference>
<dbReference type="NCBIfam" id="TIGR01451">
    <property type="entry name" value="B_ant_repeat"/>
    <property type="match status" value="4"/>
</dbReference>
<evidence type="ECO:0000256" key="2">
    <source>
        <dbReference type="SAM" id="Phobius"/>
    </source>
</evidence>
<feature type="domain" description="DUF11" evidence="3">
    <location>
        <begin position="918"/>
        <end position="1018"/>
    </location>
</feature>
<dbReference type="InterPro" id="IPR001434">
    <property type="entry name" value="OmcB-like_DUF11"/>
</dbReference>
<keyword evidence="2" id="KW-1133">Transmembrane helix</keyword>
<evidence type="ECO:0000313" key="5">
    <source>
        <dbReference type="Proteomes" id="UP001501495"/>
    </source>
</evidence>
<dbReference type="PANTHER" id="PTHR34819:SF3">
    <property type="entry name" value="CELL SURFACE PROTEIN"/>
    <property type="match status" value="1"/>
</dbReference>
<proteinExistence type="predicted"/>
<evidence type="ECO:0000313" key="4">
    <source>
        <dbReference type="EMBL" id="GAA4107832.1"/>
    </source>
</evidence>